<dbReference type="PROSITE" id="PS00894">
    <property type="entry name" value="HTH_DEOR_1"/>
    <property type="match status" value="1"/>
</dbReference>
<dbReference type="RefSeq" id="WP_263046857.1">
    <property type="nucleotide sequence ID" value="NZ_CP106738.1"/>
</dbReference>
<dbReference type="SUPFAM" id="SSF100950">
    <property type="entry name" value="NagB/RpiA/CoA transferase-like"/>
    <property type="match status" value="1"/>
</dbReference>
<dbReference type="Gene3D" id="3.40.50.1360">
    <property type="match status" value="1"/>
</dbReference>
<dbReference type="PANTHER" id="PTHR30363:SF44">
    <property type="entry name" value="AGA OPERON TRANSCRIPTIONAL REPRESSOR-RELATED"/>
    <property type="match status" value="1"/>
</dbReference>
<dbReference type="PANTHER" id="PTHR30363">
    <property type="entry name" value="HTH-TYPE TRANSCRIPTIONAL REGULATOR SRLR-RELATED"/>
    <property type="match status" value="1"/>
</dbReference>
<keyword evidence="6" id="KW-1185">Reference proteome</keyword>
<name>A0ABY6D6E9_9RHOB</name>
<dbReference type="EMBL" id="CP106738">
    <property type="protein sequence ID" value="UXX81712.1"/>
    <property type="molecule type" value="Genomic_DNA"/>
</dbReference>
<proteinExistence type="predicted"/>
<dbReference type="InterPro" id="IPR036388">
    <property type="entry name" value="WH-like_DNA-bd_sf"/>
</dbReference>
<dbReference type="Pfam" id="PF08220">
    <property type="entry name" value="HTH_DeoR"/>
    <property type="match status" value="1"/>
</dbReference>
<dbReference type="InterPro" id="IPR018356">
    <property type="entry name" value="Tscrpt_reg_HTH_DeoR_CS"/>
</dbReference>
<reference evidence="5" key="1">
    <citation type="submission" date="2022-10" db="EMBL/GenBank/DDBJ databases">
        <title>Roseovarius pelagicus sp. nov., isolated from Arctic seawater.</title>
        <authorList>
            <person name="Hong Y.W."/>
            <person name="Hwang C.Y."/>
        </authorList>
    </citation>
    <scope>NUCLEOTIDE SEQUENCE</scope>
    <source>
        <strain evidence="5">HL-MP18</strain>
    </source>
</reference>
<dbReference type="GO" id="GO:0003677">
    <property type="term" value="F:DNA binding"/>
    <property type="evidence" value="ECO:0007669"/>
    <property type="project" value="UniProtKB-KW"/>
</dbReference>
<dbReference type="InterPro" id="IPR036390">
    <property type="entry name" value="WH_DNA-bd_sf"/>
</dbReference>
<evidence type="ECO:0000313" key="5">
    <source>
        <dbReference type="EMBL" id="UXX81712.1"/>
    </source>
</evidence>
<dbReference type="Gene3D" id="1.10.10.10">
    <property type="entry name" value="Winged helix-like DNA-binding domain superfamily/Winged helix DNA-binding domain"/>
    <property type="match status" value="1"/>
</dbReference>
<dbReference type="SMART" id="SM00420">
    <property type="entry name" value="HTH_DEOR"/>
    <property type="match status" value="1"/>
</dbReference>
<feature type="domain" description="HTH deoR-type" evidence="4">
    <location>
        <begin position="8"/>
        <end position="63"/>
    </location>
</feature>
<evidence type="ECO:0000259" key="4">
    <source>
        <dbReference type="PROSITE" id="PS51000"/>
    </source>
</evidence>
<protein>
    <submittedName>
        <fullName evidence="5">DeoR/GlpR family DNA-binding transcription regulator</fullName>
    </submittedName>
</protein>
<dbReference type="PRINTS" id="PR00037">
    <property type="entry name" value="HTHLACR"/>
</dbReference>
<dbReference type="InterPro" id="IPR014036">
    <property type="entry name" value="DeoR-like_C"/>
</dbReference>
<dbReference type="InterPro" id="IPR037171">
    <property type="entry name" value="NagB/RpiA_transferase-like"/>
</dbReference>
<dbReference type="SMART" id="SM01134">
    <property type="entry name" value="DeoRC"/>
    <property type="match status" value="1"/>
</dbReference>
<dbReference type="InterPro" id="IPR050313">
    <property type="entry name" value="Carb_Metab_HTH_regulators"/>
</dbReference>
<dbReference type="Proteomes" id="UP001064087">
    <property type="component" value="Chromosome"/>
</dbReference>
<sequence length="261" mass="28673">MTRKQSKKSRRHDRILGVLETNPTIRVNALAQELDVSTETVRRDLAELDETGRLRRTYGGAVRTTVFEPALAERLKQHIHERERIAQRAVELIADTQNIFIGGGATTLHFARALRAIERRITVITPSIGAAMELSVNPLIEVMLLPGIVEPKEGLVHGAETVRFISRYRAQIAVVGASALDETGISEALLSSAQVYAAIIRNVDEVVVVADSSKFGNRSLQQMVEWGPHIRLVADQMPEPSLAGAITRRGAVIETAQAEPH</sequence>
<dbReference type="InterPro" id="IPR001034">
    <property type="entry name" value="DeoR_HTH"/>
</dbReference>
<evidence type="ECO:0000256" key="2">
    <source>
        <dbReference type="ARBA" id="ARBA00023125"/>
    </source>
</evidence>
<accession>A0ABY6D6E9</accession>
<keyword evidence="3" id="KW-0804">Transcription</keyword>
<gene>
    <name evidence="5" type="ORF">N7U68_11270</name>
</gene>
<dbReference type="PROSITE" id="PS51000">
    <property type="entry name" value="HTH_DEOR_2"/>
    <property type="match status" value="1"/>
</dbReference>
<keyword evidence="2 5" id="KW-0238">DNA-binding</keyword>
<evidence type="ECO:0000313" key="6">
    <source>
        <dbReference type="Proteomes" id="UP001064087"/>
    </source>
</evidence>
<dbReference type="SUPFAM" id="SSF46785">
    <property type="entry name" value="Winged helix' DNA-binding domain"/>
    <property type="match status" value="1"/>
</dbReference>
<dbReference type="Pfam" id="PF00455">
    <property type="entry name" value="DeoRC"/>
    <property type="match status" value="1"/>
</dbReference>
<evidence type="ECO:0000256" key="1">
    <source>
        <dbReference type="ARBA" id="ARBA00023015"/>
    </source>
</evidence>
<keyword evidence="1" id="KW-0805">Transcription regulation</keyword>
<evidence type="ECO:0000256" key="3">
    <source>
        <dbReference type="ARBA" id="ARBA00023163"/>
    </source>
</evidence>
<organism evidence="5 6">
    <name type="scientific">Roseovarius pelagicus</name>
    <dbReference type="NCBI Taxonomy" id="2980108"/>
    <lineage>
        <taxon>Bacteria</taxon>
        <taxon>Pseudomonadati</taxon>
        <taxon>Pseudomonadota</taxon>
        <taxon>Alphaproteobacteria</taxon>
        <taxon>Rhodobacterales</taxon>
        <taxon>Roseobacteraceae</taxon>
        <taxon>Roseovarius</taxon>
    </lineage>
</organism>